<dbReference type="OrthoDB" id="5358398at2759"/>
<proteinExistence type="predicted"/>
<dbReference type="PANTHER" id="PTHR38695">
    <property type="entry name" value="AMINO ACID PERMEASE_ SLC12A DOMAIN-CONTAINING PROTEIN"/>
    <property type="match status" value="1"/>
</dbReference>
<dbReference type="InterPro" id="IPR040841">
    <property type="entry name" value="Luciferase_dom"/>
</dbReference>
<protein>
    <recommendedName>
        <fullName evidence="2">Luciferase domain-containing protein</fullName>
    </recommendedName>
</protein>
<dbReference type="Pfam" id="PF17648">
    <property type="entry name" value="Luciferase"/>
    <property type="match status" value="1"/>
</dbReference>
<accession>M9LZ12</accession>
<evidence type="ECO:0000259" key="2">
    <source>
        <dbReference type="Pfam" id="PF17648"/>
    </source>
</evidence>
<evidence type="ECO:0000313" key="4">
    <source>
        <dbReference type="Proteomes" id="UP000011976"/>
    </source>
</evidence>
<dbReference type="STRING" id="1151754.M9LZ12"/>
<name>M9LZ12_PSEA3</name>
<reference evidence="4" key="1">
    <citation type="journal article" date="2013" name="Genome Announc.">
        <title>Genome sequence of the basidiomycetous yeast Pseudozyma antarctica T-34, a producer of the glycolipid biosurfactants mannosylerythritol lipids.</title>
        <authorList>
            <person name="Morita T."/>
            <person name="Koike H."/>
            <person name="Koyama Y."/>
            <person name="Hagiwara H."/>
            <person name="Ito E."/>
            <person name="Fukuoka T."/>
            <person name="Imura T."/>
            <person name="Machida M."/>
            <person name="Kitamoto D."/>
        </authorList>
    </citation>
    <scope>NUCLEOTIDE SEQUENCE [LARGE SCALE GENOMIC DNA]</scope>
    <source>
        <strain evidence="4">T-34</strain>
    </source>
</reference>
<evidence type="ECO:0000313" key="3">
    <source>
        <dbReference type="EMBL" id="GAC72485.1"/>
    </source>
</evidence>
<feature type="domain" description="Luciferase" evidence="2">
    <location>
        <begin position="217"/>
        <end position="332"/>
    </location>
</feature>
<sequence length="345" mass="37574">MDRSHVIAATQSAVALCRRAPVTFSLVASYLISNVVSTAWLDYRLFVSLPGGPLPKNIFGWAVHFFALSPLSLARSWTSTTLVRCYLPQAQQASLEDRSLTTAASLPRRNGARPTTAGTIPHRQIDQFRSSSIEGDAEAASTAANDALEHVLAALDQQAQEQPSHVRLGRSQIEPDSTALFAVSHTLVTQSEAVSRSTRSARFPSSLSRRFLSSLQGEFAHVHCTRSPNPDGRDSSLHVTLHPHDAALVVELGWGQLHPLAGFPSYSGFWIGWPAWLARWRPKFPARWWSNSSVPRQGTATKAMGLPPTYCLVYAPRDSDEAQAVLHILDAAAQFAIGTPPPARS</sequence>
<dbReference type="PANTHER" id="PTHR38695:SF1">
    <property type="entry name" value="AMINO ACID PERMEASE_ SLC12A DOMAIN-CONTAINING PROTEIN"/>
    <property type="match status" value="1"/>
</dbReference>
<dbReference type="EMBL" id="DF196773">
    <property type="protein sequence ID" value="GAC72485.1"/>
    <property type="molecule type" value="Genomic_DNA"/>
</dbReference>
<evidence type="ECO:0000256" key="1">
    <source>
        <dbReference type="SAM" id="MobiDB-lite"/>
    </source>
</evidence>
<dbReference type="AlphaFoldDB" id="M9LZ12"/>
<feature type="region of interest" description="Disordered" evidence="1">
    <location>
        <begin position="98"/>
        <end position="124"/>
    </location>
</feature>
<dbReference type="Proteomes" id="UP000011976">
    <property type="component" value="Unassembled WGS sequence"/>
</dbReference>
<gene>
    <name evidence="3" type="ORF">PANT_7c00127</name>
</gene>
<dbReference type="InterPro" id="IPR048273">
    <property type="entry name" value="Luciferase"/>
</dbReference>
<organism evidence="3 4">
    <name type="scientific">Pseudozyma antarctica (strain T-34)</name>
    <name type="common">Yeast</name>
    <name type="synonym">Candida antarctica</name>
    <dbReference type="NCBI Taxonomy" id="1151754"/>
    <lineage>
        <taxon>Eukaryota</taxon>
        <taxon>Fungi</taxon>
        <taxon>Dikarya</taxon>
        <taxon>Basidiomycota</taxon>
        <taxon>Ustilaginomycotina</taxon>
        <taxon>Ustilaginomycetes</taxon>
        <taxon>Ustilaginales</taxon>
        <taxon>Ustilaginaceae</taxon>
        <taxon>Moesziomyces</taxon>
    </lineage>
</organism>